<feature type="transmembrane region" description="Helical" evidence="7">
    <location>
        <begin position="44"/>
        <end position="64"/>
    </location>
</feature>
<dbReference type="AlphaFoldDB" id="A0A2N9X4R4"/>
<accession>A0A2N9X4R4</accession>
<evidence type="ECO:0008006" key="10">
    <source>
        <dbReference type="Google" id="ProtNLM"/>
    </source>
</evidence>
<comment type="caution">
    <text evidence="8">The sequence shown here is derived from an EMBL/GenBank/DDBJ whole genome shotgun (WGS) entry which is preliminary data.</text>
</comment>
<evidence type="ECO:0000313" key="8">
    <source>
        <dbReference type="EMBL" id="PIT38167.1"/>
    </source>
</evidence>
<keyword evidence="5 7" id="KW-1133">Transmembrane helix</keyword>
<feature type="transmembrane region" description="Helical" evidence="7">
    <location>
        <begin position="76"/>
        <end position="98"/>
    </location>
</feature>
<evidence type="ECO:0000313" key="9">
    <source>
        <dbReference type="Proteomes" id="UP000230202"/>
    </source>
</evidence>
<dbReference type="PANTHER" id="PTHR40043">
    <property type="entry name" value="UPF0719 INNER MEMBRANE PROTEIN YJFL"/>
    <property type="match status" value="1"/>
</dbReference>
<protein>
    <recommendedName>
        <fullName evidence="10">DUF350 domain-containing protein</fullName>
    </recommendedName>
</protein>
<keyword evidence="4 7" id="KW-0812">Transmembrane</keyword>
<dbReference type="RefSeq" id="WP_100139677.1">
    <property type="nucleotide sequence ID" value="NZ_CP159584.2"/>
</dbReference>
<evidence type="ECO:0000256" key="5">
    <source>
        <dbReference type="ARBA" id="ARBA00022989"/>
    </source>
</evidence>
<dbReference type="Pfam" id="PF03994">
    <property type="entry name" value="DUF350"/>
    <property type="match status" value="1"/>
</dbReference>
<name>A0A2N9X4R4_9NEIS</name>
<evidence type="ECO:0000256" key="3">
    <source>
        <dbReference type="ARBA" id="ARBA00022475"/>
    </source>
</evidence>
<gene>
    <name evidence="8" type="ORF">BHC54_06310</name>
</gene>
<proteinExistence type="inferred from homology"/>
<sequence length="132" mass="14367">MVITLWQYIQYLKYFGVALLLLIVFIIFYIRITPVAELKLIKQGNLACAVSMSGAMIGFCITLISSMLQSVNLISFIIWGAAAMIVQILVYFIATLLIPKANFELANNNIAVGALFFGLSVSIGILNAAALS</sequence>
<keyword evidence="6 7" id="KW-0472">Membrane</keyword>
<dbReference type="OrthoDB" id="8565764at2"/>
<dbReference type="PANTHER" id="PTHR40043:SF1">
    <property type="entry name" value="UPF0719 INNER MEMBRANE PROTEIN YJFL"/>
    <property type="match status" value="1"/>
</dbReference>
<evidence type="ECO:0000256" key="2">
    <source>
        <dbReference type="ARBA" id="ARBA00005779"/>
    </source>
</evidence>
<evidence type="ECO:0000256" key="6">
    <source>
        <dbReference type="ARBA" id="ARBA00023136"/>
    </source>
</evidence>
<dbReference type="InterPro" id="IPR007140">
    <property type="entry name" value="DUF350"/>
</dbReference>
<keyword evidence="9" id="KW-1185">Reference proteome</keyword>
<feature type="transmembrane region" description="Helical" evidence="7">
    <location>
        <begin position="12"/>
        <end position="32"/>
    </location>
</feature>
<dbReference type="EMBL" id="MEIL01000029">
    <property type="protein sequence ID" value="PIT38167.1"/>
    <property type="molecule type" value="Genomic_DNA"/>
</dbReference>
<keyword evidence="3" id="KW-1003">Cell membrane</keyword>
<evidence type="ECO:0000256" key="4">
    <source>
        <dbReference type="ARBA" id="ARBA00022692"/>
    </source>
</evidence>
<organism evidence="8 9">
    <name type="scientific">Snodgrassella alvi</name>
    <dbReference type="NCBI Taxonomy" id="1196083"/>
    <lineage>
        <taxon>Bacteria</taxon>
        <taxon>Pseudomonadati</taxon>
        <taxon>Pseudomonadota</taxon>
        <taxon>Betaproteobacteria</taxon>
        <taxon>Neisseriales</taxon>
        <taxon>Neisseriaceae</taxon>
        <taxon>Snodgrassella</taxon>
    </lineage>
</organism>
<reference evidence="8" key="1">
    <citation type="journal article" date="2017" name="MBio">
        <title>Type VI secretion-mediated competition in the bee gut microbiome.</title>
        <authorList>
            <person name="Steele M.I."/>
            <person name="Kwong W.K."/>
            <person name="Powell J.E."/>
            <person name="Whiteley M."/>
            <person name="Moran N.A."/>
        </authorList>
    </citation>
    <scope>NUCLEOTIDE SEQUENCE [LARGE SCALE GENOMIC DNA]</scope>
    <source>
        <strain evidence="8">WkB273</strain>
    </source>
</reference>
<dbReference type="GO" id="GO:0005886">
    <property type="term" value="C:plasma membrane"/>
    <property type="evidence" value="ECO:0007669"/>
    <property type="project" value="UniProtKB-SubCell"/>
</dbReference>
<evidence type="ECO:0000256" key="1">
    <source>
        <dbReference type="ARBA" id="ARBA00004651"/>
    </source>
</evidence>
<comment type="subcellular location">
    <subcellularLocation>
        <location evidence="1">Cell membrane</location>
        <topology evidence="1">Multi-pass membrane protein</topology>
    </subcellularLocation>
</comment>
<dbReference type="Proteomes" id="UP000230202">
    <property type="component" value="Unassembled WGS sequence"/>
</dbReference>
<comment type="similarity">
    <text evidence="2">Belongs to the UPF0719 family.</text>
</comment>
<feature type="transmembrane region" description="Helical" evidence="7">
    <location>
        <begin position="110"/>
        <end position="131"/>
    </location>
</feature>
<evidence type="ECO:0000256" key="7">
    <source>
        <dbReference type="SAM" id="Phobius"/>
    </source>
</evidence>